<dbReference type="GO" id="GO:0005886">
    <property type="term" value="C:plasma membrane"/>
    <property type="evidence" value="ECO:0007669"/>
    <property type="project" value="TreeGrafter"/>
</dbReference>
<dbReference type="AlphaFoldDB" id="A0A7N4Q1Z8"/>
<evidence type="ECO:0000313" key="4">
    <source>
        <dbReference type="Ensembl" id="ENSSHAP00000045977.1"/>
    </source>
</evidence>
<dbReference type="SUPFAM" id="SSF48726">
    <property type="entry name" value="Immunoglobulin"/>
    <property type="match status" value="1"/>
</dbReference>
<dbReference type="GO" id="GO:0007166">
    <property type="term" value="P:cell surface receptor signaling pathway"/>
    <property type="evidence" value="ECO:0007669"/>
    <property type="project" value="TreeGrafter"/>
</dbReference>
<accession>A0A7N4Q1Z8</accession>
<dbReference type="InterPro" id="IPR013106">
    <property type="entry name" value="Ig_V-set"/>
</dbReference>
<reference evidence="4" key="2">
    <citation type="submission" date="2025-08" db="UniProtKB">
        <authorList>
            <consortium name="Ensembl"/>
        </authorList>
    </citation>
    <scope>IDENTIFICATION</scope>
</reference>
<dbReference type="Proteomes" id="UP000007648">
    <property type="component" value="Unassembled WGS sequence"/>
</dbReference>
<dbReference type="InterPro" id="IPR050413">
    <property type="entry name" value="TCR_beta_variable"/>
</dbReference>
<dbReference type="InterPro" id="IPR036179">
    <property type="entry name" value="Ig-like_dom_sf"/>
</dbReference>
<keyword evidence="5" id="KW-1185">Reference proteome</keyword>
<organism evidence="4 5">
    <name type="scientific">Sarcophilus harrisii</name>
    <name type="common">Tasmanian devil</name>
    <name type="synonym">Sarcophilus laniarius</name>
    <dbReference type="NCBI Taxonomy" id="9305"/>
    <lineage>
        <taxon>Eukaryota</taxon>
        <taxon>Metazoa</taxon>
        <taxon>Chordata</taxon>
        <taxon>Craniata</taxon>
        <taxon>Vertebrata</taxon>
        <taxon>Euteleostomi</taxon>
        <taxon>Mammalia</taxon>
        <taxon>Metatheria</taxon>
        <taxon>Dasyuromorphia</taxon>
        <taxon>Dasyuridae</taxon>
        <taxon>Sarcophilus</taxon>
    </lineage>
</organism>
<dbReference type="InterPro" id="IPR013783">
    <property type="entry name" value="Ig-like_fold"/>
</dbReference>
<dbReference type="PANTHER" id="PTHR23268">
    <property type="entry name" value="T-CELL RECEPTOR BETA CHAIN"/>
    <property type="match status" value="1"/>
</dbReference>
<dbReference type="GeneTree" id="ENSGT00940000163545"/>
<evidence type="ECO:0000313" key="5">
    <source>
        <dbReference type="Proteomes" id="UP000007648"/>
    </source>
</evidence>
<name>A0A7N4Q1Z8_SARHA</name>
<dbReference type="Ensembl" id="ENSSHAT00000034101.1">
    <property type="protein sequence ID" value="ENSSHAP00000045977.1"/>
    <property type="gene ID" value="ENSSHAG00000026460.1"/>
</dbReference>
<keyword evidence="1" id="KW-0732">Signal</keyword>
<proteinExistence type="predicted"/>
<evidence type="ECO:0000256" key="2">
    <source>
        <dbReference type="ARBA" id="ARBA00022859"/>
    </source>
</evidence>
<dbReference type="InParanoid" id="A0A7N4Q1Z8"/>
<reference evidence="4" key="3">
    <citation type="submission" date="2025-09" db="UniProtKB">
        <authorList>
            <consortium name="Ensembl"/>
        </authorList>
    </citation>
    <scope>IDENTIFICATION</scope>
</reference>
<evidence type="ECO:0000256" key="1">
    <source>
        <dbReference type="ARBA" id="ARBA00022729"/>
    </source>
</evidence>
<protein>
    <recommendedName>
        <fullName evidence="3">Immunoglobulin V-set domain-containing protein</fullName>
    </recommendedName>
</protein>
<feature type="domain" description="Immunoglobulin V-set" evidence="3">
    <location>
        <begin position="9"/>
        <end position="75"/>
    </location>
</feature>
<dbReference type="PANTHER" id="PTHR23268:SF28">
    <property type="entry name" value="T CELL RECEPTOR BETA VARIABLE 19"/>
    <property type="match status" value="1"/>
</dbReference>
<reference evidence="4 5" key="1">
    <citation type="journal article" date="2011" name="Proc. Natl. Acad. Sci. U.S.A.">
        <title>Genetic diversity and population structure of the endangered marsupial Sarcophilus harrisii (Tasmanian devil).</title>
        <authorList>
            <person name="Miller W."/>
            <person name="Hayes V.M."/>
            <person name="Ratan A."/>
            <person name="Petersen D.C."/>
            <person name="Wittekindt N.E."/>
            <person name="Miller J."/>
            <person name="Walenz B."/>
            <person name="Knight J."/>
            <person name="Qi J."/>
            <person name="Zhao F."/>
            <person name="Wang Q."/>
            <person name="Bedoya-Reina O.C."/>
            <person name="Katiyar N."/>
            <person name="Tomsho L.P."/>
            <person name="Kasson L.M."/>
            <person name="Hardie R.A."/>
            <person name="Woodbridge P."/>
            <person name="Tindall E.A."/>
            <person name="Bertelsen M.F."/>
            <person name="Dixon D."/>
            <person name="Pyecroft S."/>
            <person name="Helgen K.M."/>
            <person name="Lesk A.M."/>
            <person name="Pringle T.H."/>
            <person name="Patterson N."/>
            <person name="Zhang Y."/>
            <person name="Kreiss A."/>
            <person name="Woods G.M."/>
            <person name="Jones M.E."/>
            <person name="Schuster S.C."/>
        </authorList>
    </citation>
    <scope>NUCLEOTIDE SEQUENCE [LARGE SCALE GENOMIC DNA]</scope>
</reference>
<dbReference type="Pfam" id="PF07686">
    <property type="entry name" value="V-set"/>
    <property type="match status" value="1"/>
</dbReference>
<sequence length="78" mass="9360">VKYKRCEQNFNHNAMYWYRQDQGQGLQLIYYSAIENDIQKGDIPEGYNVIRKEKKFFSLILQESRTNQTSLYLCANSR</sequence>
<dbReference type="GO" id="GO:0002376">
    <property type="term" value="P:immune system process"/>
    <property type="evidence" value="ECO:0007669"/>
    <property type="project" value="UniProtKB-KW"/>
</dbReference>
<dbReference type="Gene3D" id="2.60.40.10">
    <property type="entry name" value="Immunoglobulins"/>
    <property type="match status" value="1"/>
</dbReference>
<evidence type="ECO:0000259" key="3">
    <source>
        <dbReference type="Pfam" id="PF07686"/>
    </source>
</evidence>
<keyword evidence="2" id="KW-0391">Immunity</keyword>